<organism evidence="1 2">
    <name type="scientific">Pedobacter cryoconitis</name>
    <dbReference type="NCBI Taxonomy" id="188932"/>
    <lineage>
        <taxon>Bacteria</taxon>
        <taxon>Pseudomonadati</taxon>
        <taxon>Bacteroidota</taxon>
        <taxon>Sphingobacteriia</taxon>
        <taxon>Sphingobacteriales</taxon>
        <taxon>Sphingobacteriaceae</taxon>
        <taxon>Pedobacter</taxon>
    </lineage>
</organism>
<evidence type="ECO:0000313" key="1">
    <source>
        <dbReference type="EMBL" id="MBB6498620.1"/>
    </source>
</evidence>
<gene>
    <name evidence="1" type="ORF">HDF25_000757</name>
</gene>
<name>A0A7X0MIJ7_9SPHI</name>
<dbReference type="AlphaFoldDB" id="A0A7X0MIJ7"/>
<dbReference type="RefSeq" id="WP_184622910.1">
    <property type="nucleotide sequence ID" value="NZ_JACHCC010000002.1"/>
</dbReference>
<reference evidence="1 2" key="1">
    <citation type="submission" date="2020-08" db="EMBL/GenBank/DDBJ databases">
        <title>Genomic Encyclopedia of Type Strains, Phase IV (KMG-V): Genome sequencing to study the core and pangenomes of soil and plant-associated prokaryotes.</title>
        <authorList>
            <person name="Whitman W."/>
        </authorList>
    </citation>
    <scope>NUCLEOTIDE SEQUENCE [LARGE SCALE GENOMIC DNA]</scope>
    <source>
        <strain evidence="1 2">M2T3</strain>
    </source>
</reference>
<protein>
    <submittedName>
        <fullName evidence="1">CRP-like cAMP-binding protein</fullName>
    </submittedName>
</protein>
<dbReference type="InterPro" id="IPR014710">
    <property type="entry name" value="RmlC-like_jellyroll"/>
</dbReference>
<accession>A0A7X0MIJ7</accession>
<dbReference type="Gene3D" id="2.60.120.10">
    <property type="entry name" value="Jelly Rolls"/>
    <property type="match status" value="1"/>
</dbReference>
<sequence length="91" mass="10823">MLTKENLNALFKLIPKFQDLKDRLGAKRFEVSQSRILSNINETAEEKYANFIKVYPQFYNRLPLHMVASYLGLSRETLSRVRKKYARQRLN</sequence>
<evidence type="ECO:0000313" key="2">
    <source>
        <dbReference type="Proteomes" id="UP000521017"/>
    </source>
</evidence>
<proteinExistence type="predicted"/>
<comment type="caution">
    <text evidence="1">The sequence shown here is derived from an EMBL/GenBank/DDBJ whole genome shotgun (WGS) entry which is preliminary data.</text>
</comment>
<dbReference type="EMBL" id="JACHCC010000002">
    <property type="protein sequence ID" value="MBB6498620.1"/>
    <property type="molecule type" value="Genomic_DNA"/>
</dbReference>
<dbReference type="Proteomes" id="UP000521017">
    <property type="component" value="Unassembled WGS sequence"/>
</dbReference>